<feature type="chain" id="PRO_5016259200" evidence="1">
    <location>
        <begin position="24"/>
        <end position="231"/>
    </location>
</feature>
<evidence type="ECO:0000256" key="1">
    <source>
        <dbReference type="SAM" id="SignalP"/>
    </source>
</evidence>
<dbReference type="PANTHER" id="PTHR34387:SF1">
    <property type="entry name" value="PERIPLASMIC IMMUNOGENIC PROTEIN"/>
    <property type="match status" value="1"/>
</dbReference>
<gene>
    <name evidence="2" type="ORF">DFR38_11561</name>
</gene>
<dbReference type="PANTHER" id="PTHR34387">
    <property type="entry name" value="SLR1258 PROTEIN"/>
    <property type="match status" value="1"/>
</dbReference>
<dbReference type="InterPro" id="IPR052022">
    <property type="entry name" value="26kDa_periplasmic_antigen"/>
</dbReference>
<proteinExistence type="predicted"/>
<feature type="signal peptide" evidence="1">
    <location>
        <begin position="1"/>
        <end position="23"/>
    </location>
</feature>
<dbReference type="OrthoDB" id="7062395at2"/>
<name>A0A318J8B1_9NEIS</name>
<dbReference type="Proteomes" id="UP000248395">
    <property type="component" value="Unassembled WGS sequence"/>
</dbReference>
<keyword evidence="1" id="KW-0732">Signal</keyword>
<dbReference type="Gene3D" id="3.30.70.2970">
    <property type="entry name" value="Protein of unknown function (DUF541), domain 2"/>
    <property type="match status" value="1"/>
</dbReference>
<dbReference type="EMBL" id="QJKC01000015">
    <property type="protein sequence ID" value="PXX43433.1"/>
    <property type="molecule type" value="Genomic_DNA"/>
</dbReference>
<sequence length="231" mass="25013">MNNYLIPALIWASLSGVSAMASAADTIELRLSASAQQEVANDQLQATLYLQDRSEQPALLADHLNKGIARGLAAGKAYPQVELSSGSYNSWPSYDKGGKINGWQGRAEIRLKSRNMTQAAELVAQLQKTMLLEGVQFSVSDNARRAAEKAMIPAALAEMQQQADITAKTLGKSRVTIKELEFGNAAPAYRPPMLMRAAAAPMAKEMDVAQPDWQPGQSQLQLQITGKIELD</sequence>
<protein>
    <submittedName>
        <fullName evidence="2">Putative secreted protein</fullName>
    </submittedName>
</protein>
<evidence type="ECO:0000313" key="3">
    <source>
        <dbReference type="Proteomes" id="UP000248395"/>
    </source>
</evidence>
<reference evidence="2 3" key="1">
    <citation type="submission" date="2018-05" db="EMBL/GenBank/DDBJ databases">
        <title>Genomic Encyclopedia of Type Strains, Phase IV (KMG-IV): sequencing the most valuable type-strain genomes for metagenomic binning, comparative biology and taxonomic classification.</title>
        <authorList>
            <person name="Goeker M."/>
        </authorList>
    </citation>
    <scope>NUCLEOTIDE SEQUENCE [LARGE SCALE GENOMIC DNA]</scope>
    <source>
        <strain evidence="2 3">DSM 25134</strain>
    </source>
</reference>
<comment type="caution">
    <text evidence="2">The sequence shown here is derived from an EMBL/GenBank/DDBJ whole genome shotgun (WGS) entry which is preliminary data.</text>
</comment>
<dbReference type="GO" id="GO:0006974">
    <property type="term" value="P:DNA damage response"/>
    <property type="evidence" value="ECO:0007669"/>
    <property type="project" value="TreeGrafter"/>
</dbReference>
<dbReference type="InterPro" id="IPR007497">
    <property type="entry name" value="SIMPL/DUF541"/>
</dbReference>
<dbReference type="Gene3D" id="3.30.110.170">
    <property type="entry name" value="Protein of unknown function (DUF541), domain 1"/>
    <property type="match status" value="1"/>
</dbReference>
<dbReference type="Pfam" id="PF04402">
    <property type="entry name" value="SIMPL"/>
    <property type="match status" value="1"/>
</dbReference>
<accession>A0A318J8B1</accession>
<dbReference type="AlphaFoldDB" id="A0A318J8B1"/>
<evidence type="ECO:0000313" key="2">
    <source>
        <dbReference type="EMBL" id="PXX43433.1"/>
    </source>
</evidence>
<dbReference type="RefSeq" id="WP_059285767.1">
    <property type="nucleotide sequence ID" value="NZ_LNQU01000040.1"/>
</dbReference>
<keyword evidence="3" id="KW-1185">Reference proteome</keyword>
<organism evidence="2 3">
    <name type="scientific">Aquitalea magnusonii</name>
    <dbReference type="NCBI Taxonomy" id="332411"/>
    <lineage>
        <taxon>Bacteria</taxon>
        <taxon>Pseudomonadati</taxon>
        <taxon>Pseudomonadota</taxon>
        <taxon>Betaproteobacteria</taxon>
        <taxon>Neisseriales</taxon>
        <taxon>Chromobacteriaceae</taxon>
        <taxon>Aquitalea</taxon>
    </lineage>
</organism>